<accession>A0A1I0Y802</accession>
<dbReference type="EMBL" id="FOKI01000011">
    <property type="protein sequence ID" value="SFB08906.1"/>
    <property type="molecule type" value="Genomic_DNA"/>
</dbReference>
<dbReference type="AlphaFoldDB" id="A0A1I0Y802"/>
<dbReference type="STRING" id="84698.SAMN04488528_101171"/>
<name>A0A1I0Y802_9CLOT</name>
<dbReference type="NCBIfam" id="TIGR04223">
    <property type="entry name" value="quorum_AgrD"/>
    <property type="match status" value="1"/>
</dbReference>
<dbReference type="RefSeq" id="WP_090040692.1">
    <property type="nucleotide sequence ID" value="NZ_FOKI01000011.1"/>
</dbReference>
<dbReference type="InterPro" id="IPR009229">
    <property type="entry name" value="AgrD"/>
</dbReference>
<evidence type="ECO:0000313" key="1">
    <source>
        <dbReference type="EMBL" id="SFB08906.1"/>
    </source>
</evidence>
<sequence>MNSKKALLTLAEKTLTKVAQNVSSSACYFGMYQPEEPECLKEDQDEE</sequence>
<dbReference type="Proteomes" id="UP000198619">
    <property type="component" value="Unassembled WGS sequence"/>
</dbReference>
<proteinExistence type="predicted"/>
<reference evidence="1 2" key="1">
    <citation type="submission" date="2016-10" db="EMBL/GenBank/DDBJ databases">
        <authorList>
            <person name="de Groot N.N."/>
        </authorList>
    </citation>
    <scope>NUCLEOTIDE SEQUENCE [LARGE SCALE GENOMIC DNA]</scope>
    <source>
        <strain evidence="1 2">DSM 12271</strain>
    </source>
</reference>
<evidence type="ECO:0000313" key="2">
    <source>
        <dbReference type="Proteomes" id="UP000198619"/>
    </source>
</evidence>
<organism evidence="1 2">
    <name type="scientific">Clostridium frigidicarnis</name>
    <dbReference type="NCBI Taxonomy" id="84698"/>
    <lineage>
        <taxon>Bacteria</taxon>
        <taxon>Bacillati</taxon>
        <taxon>Bacillota</taxon>
        <taxon>Clostridia</taxon>
        <taxon>Eubacteriales</taxon>
        <taxon>Clostridiaceae</taxon>
        <taxon>Clostridium</taxon>
    </lineage>
</organism>
<gene>
    <name evidence="1" type="ORF">SAMN04488528_101171</name>
</gene>
<protein>
    <submittedName>
        <fullName evidence="1">Cyclic lactone autoinducer peptide</fullName>
    </submittedName>
</protein>
<keyword evidence="2" id="KW-1185">Reference proteome</keyword>